<dbReference type="InterPro" id="IPR018697">
    <property type="entry name" value="DUF2199"/>
</dbReference>
<protein>
    <submittedName>
        <fullName evidence="1">DUF2199 domain-containing protein</fullName>
    </submittedName>
</protein>
<dbReference type="AlphaFoldDB" id="A0A368NXW3"/>
<dbReference type="RefSeq" id="WP_060719005.1">
    <property type="nucleotide sequence ID" value="NZ_CP055265.1"/>
</dbReference>
<organism evidence="1 2">
    <name type="scientific">Agrobacterium vitis</name>
    <name type="common">Rhizobium vitis</name>
    <dbReference type="NCBI Taxonomy" id="373"/>
    <lineage>
        <taxon>Bacteria</taxon>
        <taxon>Pseudomonadati</taxon>
        <taxon>Pseudomonadota</taxon>
        <taxon>Alphaproteobacteria</taxon>
        <taxon>Hyphomicrobiales</taxon>
        <taxon>Rhizobiaceae</taxon>
        <taxon>Rhizobium/Agrobacterium group</taxon>
        <taxon>Agrobacterium</taxon>
    </lineage>
</organism>
<proteinExistence type="predicted"/>
<reference evidence="1 2" key="1">
    <citation type="submission" date="2018-08" db="EMBL/GenBank/DDBJ databases">
        <title>Genome sequencing of Agrobacterium vitis strain ICMP 10754.</title>
        <authorList>
            <person name="Visnovsky S.B."/>
            <person name="Pitman A.R."/>
        </authorList>
    </citation>
    <scope>NUCLEOTIDE SEQUENCE [LARGE SCALE GENOMIC DNA]</scope>
    <source>
        <strain evidence="1 2">ICMP 10754</strain>
    </source>
</reference>
<evidence type="ECO:0000313" key="2">
    <source>
        <dbReference type="Proteomes" id="UP000436911"/>
    </source>
</evidence>
<evidence type="ECO:0000313" key="1">
    <source>
        <dbReference type="EMBL" id="KAA3532054.1"/>
    </source>
</evidence>
<dbReference type="GeneID" id="60681940"/>
<name>A0A368NXW3_AGRVI</name>
<dbReference type="OrthoDB" id="4404538at2"/>
<dbReference type="Pfam" id="PF09965">
    <property type="entry name" value="DUF2199"/>
    <property type="match status" value="1"/>
</dbReference>
<gene>
    <name evidence="1" type="ORF">DXT89_01455</name>
</gene>
<dbReference type="Proteomes" id="UP000436911">
    <property type="component" value="Unassembled WGS sequence"/>
</dbReference>
<dbReference type="EMBL" id="QUSG01000001">
    <property type="protein sequence ID" value="KAA3532054.1"/>
    <property type="molecule type" value="Genomic_DNA"/>
</dbReference>
<sequence>MFRFKCAACDEWHEGMPSFSIDAPCYYLGMPEEQRSARCELTTDLCVIDGEYFFARGLIEIPVQGSSEPFTWGVWVSLSNKSFAEFSYLYETSARDIYGPYFGWLSSQLSIYPDTINLAVEVHLRNNGVRPSIVLEPSNHPLSIEQRNGMSIERVAEIYAAYMHK</sequence>
<comment type="caution">
    <text evidence="1">The sequence shown here is derived from an EMBL/GenBank/DDBJ whole genome shotgun (WGS) entry which is preliminary data.</text>
</comment>
<accession>A0A368NXW3</accession>